<dbReference type="EMBL" id="CP029206">
    <property type="protein sequence ID" value="AWI50616.1"/>
    <property type="molecule type" value="Genomic_DNA"/>
</dbReference>
<name>A0A2U8FJC3_9PAST</name>
<evidence type="ECO:0000313" key="2">
    <source>
        <dbReference type="Proteomes" id="UP000244920"/>
    </source>
</evidence>
<organism evidence="1 2">
    <name type="scientific">Actinobacillus porcitonsillarum</name>
    <dbReference type="NCBI Taxonomy" id="189834"/>
    <lineage>
        <taxon>Bacteria</taxon>
        <taxon>Pseudomonadati</taxon>
        <taxon>Pseudomonadota</taxon>
        <taxon>Gammaproteobacteria</taxon>
        <taxon>Pasteurellales</taxon>
        <taxon>Pasteurellaceae</taxon>
        <taxon>Actinobacillus</taxon>
    </lineage>
</organism>
<evidence type="ECO:0000313" key="1">
    <source>
        <dbReference type="EMBL" id="AWI50616.1"/>
    </source>
</evidence>
<sequence>MSKKFIVLVDEAFTTDERNTISKYLKDKFGYWHWIGNAWLLITSRDTDTSQNIRDELIKLVNRGTIIVLDISNNNGWAGFGNTKKFEWMHKNWGKKSKKLTP</sequence>
<proteinExistence type="predicted"/>
<accession>A0A2U8FJC3</accession>
<dbReference type="RefSeq" id="WP_108923194.1">
    <property type="nucleotide sequence ID" value="NZ_CP029206.1"/>
</dbReference>
<gene>
    <name evidence="1" type="ORF">DDU33_03510</name>
</gene>
<reference evidence="2" key="1">
    <citation type="submission" date="2018-05" db="EMBL/GenBank/DDBJ databases">
        <title>Complete genome sequence of Actinobacillus porcitonsillarum reference strain 9953L55 (CCUG 46996).</title>
        <authorList>
            <person name="Dona V."/>
            <person name="Perreten V."/>
        </authorList>
    </citation>
    <scope>NUCLEOTIDE SEQUENCE [LARGE SCALE GENOMIC DNA]</scope>
    <source>
        <strain evidence="2">9953L55</strain>
    </source>
</reference>
<keyword evidence="2" id="KW-1185">Reference proteome</keyword>
<dbReference type="KEGG" id="apor:DDU33_03510"/>
<evidence type="ECO:0008006" key="3">
    <source>
        <dbReference type="Google" id="ProtNLM"/>
    </source>
</evidence>
<dbReference type="AlphaFoldDB" id="A0A2U8FJC3"/>
<protein>
    <recommendedName>
        <fullName evidence="3">SinR family protein</fullName>
    </recommendedName>
</protein>
<dbReference type="Proteomes" id="UP000244920">
    <property type="component" value="Chromosome"/>
</dbReference>